<feature type="compositionally biased region" description="Basic and acidic residues" evidence="7">
    <location>
        <begin position="278"/>
        <end position="295"/>
    </location>
</feature>
<dbReference type="GO" id="GO:0000776">
    <property type="term" value="C:kinetochore"/>
    <property type="evidence" value="ECO:0007669"/>
    <property type="project" value="InterPro"/>
</dbReference>
<proteinExistence type="inferred from homology"/>
<dbReference type="AlphaFoldDB" id="A0A2H3JDP3"/>
<evidence type="ECO:0000256" key="5">
    <source>
        <dbReference type="ARBA" id="ARBA00057947"/>
    </source>
</evidence>
<evidence type="ECO:0000256" key="1">
    <source>
        <dbReference type="ARBA" id="ARBA00004123"/>
    </source>
</evidence>
<feature type="compositionally biased region" description="Basic and acidic residues" evidence="7">
    <location>
        <begin position="608"/>
        <end position="618"/>
    </location>
</feature>
<evidence type="ECO:0000256" key="6">
    <source>
        <dbReference type="ARBA" id="ARBA00075033"/>
    </source>
</evidence>
<dbReference type="FunFam" id="2.60.120.10:FF:000033">
    <property type="entry name" value="Centromere protein C 1"/>
    <property type="match status" value="1"/>
</dbReference>
<dbReference type="SUPFAM" id="SSF51182">
    <property type="entry name" value="RmlC-like cupins"/>
    <property type="match status" value="1"/>
</dbReference>
<feature type="compositionally biased region" description="Polar residues" evidence="7">
    <location>
        <begin position="118"/>
        <end position="142"/>
    </location>
</feature>
<comment type="similarity">
    <text evidence="2">Belongs to the CENP-C/MIF2 family.</text>
</comment>
<feature type="region of interest" description="Disordered" evidence="7">
    <location>
        <begin position="1"/>
        <end position="23"/>
    </location>
</feature>
<feature type="compositionally biased region" description="Basic residues" evidence="7">
    <location>
        <begin position="446"/>
        <end position="457"/>
    </location>
</feature>
<feature type="compositionally biased region" description="Low complexity" evidence="7">
    <location>
        <begin position="156"/>
        <end position="173"/>
    </location>
</feature>
<protein>
    <recommendedName>
        <fullName evidence="6">CENP-C homolog</fullName>
    </recommendedName>
</protein>
<feature type="region of interest" description="Disordered" evidence="7">
    <location>
        <begin position="437"/>
        <end position="465"/>
    </location>
</feature>
<dbReference type="GO" id="GO:0005634">
    <property type="term" value="C:nucleus"/>
    <property type="evidence" value="ECO:0007669"/>
    <property type="project" value="UniProtKB-SubCell"/>
</dbReference>
<evidence type="ECO:0000256" key="7">
    <source>
        <dbReference type="SAM" id="MobiDB-lite"/>
    </source>
</evidence>
<feature type="region of interest" description="Disordered" evidence="7">
    <location>
        <begin position="53"/>
        <end position="399"/>
    </location>
</feature>
<dbReference type="InterPro" id="IPR014710">
    <property type="entry name" value="RmlC-like_jellyroll"/>
</dbReference>
<sequence length="642" mass="72342">MPASARKSSISSRRVTGVNKYVPYRADDYEHGKKTGIAVRYVDHKSDDFEPFDKVIGQADARTPPRVPAARKRRTPKPKTPVRPAQQDDDEDDDEFGEMDMSLDDNVPNSPAAYFRQTRVSAITDSVQRVGSSTRPVSQSSDVDFDAVPSPRPVPRKSVGYPRPSTSSRLSKSTLRDDDESEQEQDDGGDGGDDGFGQAGFDSDDDDVPVAPYDSSPKSQSRGQQARASGTTPRRKSFAQIEEEDEEEEDDERHEHQEPDEELDSRPSGSFSSKGKRRYEDDVHELEPVQDQDHDMDVEDDIAQGMADVEMQQFSEDEEEQEQAQKSRKRGGKARGEDDSIENHQPAGKKARTEQQDDEEEEGEHDEPRKRKGRTRKNEAVLRDITPGDANHPDGLRRGTRSRYAPLEWWRCEKVVYGRRESGVSFVPTIKEIRRIPKEEPQPLGGRHRRPRARSKSKTVGPAARMASEGLVFDPEEGWDDETEPEGIVLDYERGKEIERRLAFTAKMINPKPALNSDFYFHKVFADEDFVAAGEMVIPPNKQKPTKNTKDNTFVFYVIEGAVNCKVHRTNFLLATGGMFLVPRGNLYYIQNASDRDARLFFAQARKSTEHGDEEHEYGIGSEEAFEGRRSASRKLSAGPAS</sequence>
<evidence type="ECO:0000259" key="8">
    <source>
        <dbReference type="Pfam" id="PF11699"/>
    </source>
</evidence>
<dbReference type="Gene3D" id="2.60.120.10">
    <property type="entry name" value="Jelly Rolls"/>
    <property type="match status" value="1"/>
</dbReference>
<comment type="function">
    <text evidence="5">Component of the kinetochore, a multiprotein complex that assembles on centromeric DNA and attaches chromosomes to spindle microtubules, mediating chromosome segregation and sister chromatid segregation during meiosis and mitosis. Component of the inner kinetochore constitutive centromere-associated network (CCAN), which serves as a structural platform for outer kinetochore assembly.</text>
</comment>
<dbReference type="GO" id="GO:0051455">
    <property type="term" value="P:spindle attachment to meiosis I kinetochore"/>
    <property type="evidence" value="ECO:0007669"/>
    <property type="project" value="TreeGrafter"/>
</dbReference>
<dbReference type="PANTHER" id="PTHR16684:SF11">
    <property type="entry name" value="CENTROMERE PROTEIN C"/>
    <property type="match status" value="1"/>
</dbReference>
<dbReference type="InterPro" id="IPR028386">
    <property type="entry name" value="CENP-C/Mif2/cnp3"/>
</dbReference>
<evidence type="ECO:0000313" key="9">
    <source>
        <dbReference type="EMBL" id="PCH37933.1"/>
    </source>
</evidence>
<dbReference type="STRING" id="742152.A0A2H3JDP3"/>
<name>A0A2H3JDP3_WOLCO</name>
<dbReference type="GO" id="GO:0019237">
    <property type="term" value="F:centromeric DNA binding"/>
    <property type="evidence" value="ECO:0007669"/>
    <property type="project" value="InterPro"/>
</dbReference>
<feature type="compositionally biased region" description="Polar residues" evidence="7">
    <location>
        <begin position="216"/>
        <end position="232"/>
    </location>
</feature>
<feature type="compositionally biased region" description="Acidic residues" evidence="7">
    <location>
        <begin position="241"/>
        <end position="263"/>
    </location>
</feature>
<dbReference type="PANTHER" id="PTHR16684">
    <property type="entry name" value="CENTROMERE PROTEIN C"/>
    <property type="match status" value="1"/>
</dbReference>
<feature type="compositionally biased region" description="Acidic residues" evidence="7">
    <location>
        <begin position="356"/>
        <end position="365"/>
    </location>
</feature>
<organism evidence="9 10">
    <name type="scientific">Wolfiporia cocos (strain MD-104)</name>
    <name type="common">Brown rot fungus</name>
    <dbReference type="NCBI Taxonomy" id="742152"/>
    <lineage>
        <taxon>Eukaryota</taxon>
        <taxon>Fungi</taxon>
        <taxon>Dikarya</taxon>
        <taxon>Basidiomycota</taxon>
        <taxon>Agaricomycotina</taxon>
        <taxon>Agaricomycetes</taxon>
        <taxon>Polyporales</taxon>
        <taxon>Phaeolaceae</taxon>
        <taxon>Wolfiporia</taxon>
    </lineage>
</organism>
<keyword evidence="3" id="KW-0238">DNA-binding</keyword>
<feature type="compositionally biased region" description="Low complexity" evidence="7">
    <location>
        <begin position="1"/>
        <end position="14"/>
    </location>
</feature>
<feature type="domain" description="Mif2/CENP-C cupin" evidence="8">
    <location>
        <begin position="519"/>
        <end position="604"/>
    </location>
</feature>
<dbReference type="OMA" id="CHGRVQV"/>
<feature type="region of interest" description="Disordered" evidence="7">
    <location>
        <begin position="608"/>
        <end position="642"/>
    </location>
</feature>
<feature type="compositionally biased region" description="Acidic residues" evidence="7">
    <location>
        <begin position="177"/>
        <end position="193"/>
    </location>
</feature>
<keyword evidence="10" id="KW-1185">Reference proteome</keyword>
<dbReference type="OrthoDB" id="1939643at2759"/>
<dbReference type="GO" id="GO:0051382">
    <property type="term" value="P:kinetochore assembly"/>
    <property type="evidence" value="ECO:0007669"/>
    <property type="project" value="InterPro"/>
</dbReference>
<evidence type="ECO:0000256" key="4">
    <source>
        <dbReference type="ARBA" id="ARBA00023242"/>
    </source>
</evidence>
<comment type="subcellular location">
    <subcellularLocation>
        <location evidence="1">Nucleus</location>
    </subcellularLocation>
</comment>
<evidence type="ECO:0000256" key="3">
    <source>
        <dbReference type="ARBA" id="ARBA00023125"/>
    </source>
</evidence>
<gene>
    <name evidence="9" type="ORF">WOLCODRAFT_161168</name>
</gene>
<dbReference type="GO" id="GO:0051315">
    <property type="term" value="P:attachment of mitotic spindle microtubules to kinetochore"/>
    <property type="evidence" value="ECO:0007669"/>
    <property type="project" value="TreeGrafter"/>
</dbReference>
<dbReference type="Proteomes" id="UP000218811">
    <property type="component" value="Unassembled WGS sequence"/>
</dbReference>
<dbReference type="CDD" id="cd06993">
    <property type="entry name" value="cupin_CENP-C_C"/>
    <property type="match status" value="1"/>
</dbReference>
<dbReference type="EMBL" id="KB467942">
    <property type="protein sequence ID" value="PCH37933.1"/>
    <property type="molecule type" value="Genomic_DNA"/>
</dbReference>
<evidence type="ECO:0000313" key="10">
    <source>
        <dbReference type="Proteomes" id="UP000218811"/>
    </source>
</evidence>
<dbReference type="InterPro" id="IPR011051">
    <property type="entry name" value="RmlC_Cupin_sf"/>
</dbReference>
<evidence type="ECO:0000256" key="2">
    <source>
        <dbReference type="ARBA" id="ARBA00010291"/>
    </source>
</evidence>
<accession>A0A2H3JDP3</accession>
<reference evidence="9 10" key="1">
    <citation type="journal article" date="2012" name="Science">
        <title>The Paleozoic origin of enzymatic lignin decomposition reconstructed from 31 fungal genomes.</title>
        <authorList>
            <person name="Floudas D."/>
            <person name="Binder M."/>
            <person name="Riley R."/>
            <person name="Barry K."/>
            <person name="Blanchette R.A."/>
            <person name="Henrissat B."/>
            <person name="Martinez A.T."/>
            <person name="Otillar R."/>
            <person name="Spatafora J.W."/>
            <person name="Yadav J.S."/>
            <person name="Aerts A."/>
            <person name="Benoit I."/>
            <person name="Boyd A."/>
            <person name="Carlson A."/>
            <person name="Copeland A."/>
            <person name="Coutinho P.M."/>
            <person name="de Vries R.P."/>
            <person name="Ferreira P."/>
            <person name="Findley K."/>
            <person name="Foster B."/>
            <person name="Gaskell J."/>
            <person name="Glotzer D."/>
            <person name="Gorecki P."/>
            <person name="Heitman J."/>
            <person name="Hesse C."/>
            <person name="Hori C."/>
            <person name="Igarashi K."/>
            <person name="Jurgens J.A."/>
            <person name="Kallen N."/>
            <person name="Kersten P."/>
            <person name="Kohler A."/>
            <person name="Kuees U."/>
            <person name="Kumar T.K.A."/>
            <person name="Kuo A."/>
            <person name="LaButti K."/>
            <person name="Larrondo L.F."/>
            <person name="Lindquist E."/>
            <person name="Ling A."/>
            <person name="Lombard V."/>
            <person name="Lucas S."/>
            <person name="Lundell T."/>
            <person name="Martin R."/>
            <person name="McLaughlin D.J."/>
            <person name="Morgenstern I."/>
            <person name="Morin E."/>
            <person name="Murat C."/>
            <person name="Nagy L.G."/>
            <person name="Nolan M."/>
            <person name="Ohm R.A."/>
            <person name="Patyshakuliyeva A."/>
            <person name="Rokas A."/>
            <person name="Ruiz-Duenas F.J."/>
            <person name="Sabat G."/>
            <person name="Salamov A."/>
            <person name="Samejima M."/>
            <person name="Schmutz J."/>
            <person name="Slot J.C."/>
            <person name="St John F."/>
            <person name="Stenlid J."/>
            <person name="Sun H."/>
            <person name="Sun S."/>
            <person name="Syed K."/>
            <person name="Tsang A."/>
            <person name="Wiebenga A."/>
            <person name="Young D."/>
            <person name="Pisabarro A."/>
            <person name="Eastwood D.C."/>
            <person name="Martin F."/>
            <person name="Cullen D."/>
            <person name="Grigoriev I.V."/>
            <person name="Hibbett D.S."/>
        </authorList>
    </citation>
    <scope>NUCLEOTIDE SEQUENCE [LARGE SCALE GENOMIC DNA]</scope>
    <source>
        <strain evidence="9 10">MD-104</strain>
    </source>
</reference>
<dbReference type="Pfam" id="PF11699">
    <property type="entry name" value="CENP-C_C"/>
    <property type="match status" value="1"/>
</dbReference>
<feature type="compositionally biased region" description="Acidic residues" evidence="7">
    <location>
        <begin position="87"/>
        <end position="103"/>
    </location>
</feature>
<keyword evidence="4" id="KW-0539">Nucleus</keyword>
<dbReference type="InterPro" id="IPR025974">
    <property type="entry name" value="Mif2/CENP-C_cupin"/>
</dbReference>